<dbReference type="AlphaFoldDB" id="A0A914E3G8"/>
<name>A0A914E3G8_9BILA</name>
<organism evidence="2 3">
    <name type="scientific">Acrobeloides nanus</name>
    <dbReference type="NCBI Taxonomy" id="290746"/>
    <lineage>
        <taxon>Eukaryota</taxon>
        <taxon>Metazoa</taxon>
        <taxon>Ecdysozoa</taxon>
        <taxon>Nematoda</taxon>
        <taxon>Chromadorea</taxon>
        <taxon>Rhabditida</taxon>
        <taxon>Tylenchina</taxon>
        <taxon>Cephalobomorpha</taxon>
        <taxon>Cephaloboidea</taxon>
        <taxon>Cephalobidae</taxon>
        <taxon>Acrobeloides</taxon>
    </lineage>
</organism>
<evidence type="ECO:0000313" key="3">
    <source>
        <dbReference type="WBParaSite" id="ACRNAN_scaffold5555.g6617.t1"/>
    </source>
</evidence>
<dbReference type="WBParaSite" id="ACRNAN_scaffold5555.g6617.t1">
    <property type="protein sequence ID" value="ACRNAN_scaffold5555.g6617.t1"/>
    <property type="gene ID" value="ACRNAN_scaffold5555.g6617"/>
</dbReference>
<accession>A0A914E3G8</accession>
<feature type="compositionally biased region" description="Basic and acidic residues" evidence="1">
    <location>
        <begin position="1"/>
        <end position="16"/>
    </location>
</feature>
<sequence length="92" mass="10253">MARELSQRKEHDRESDPGGMRGAQPTTGVTSKLLGLLRMPNASEPGDSTCSRLRKPNLDASGPTLLNLQDRTVRRCTERTMLLLKQLNFALF</sequence>
<evidence type="ECO:0000256" key="1">
    <source>
        <dbReference type="SAM" id="MobiDB-lite"/>
    </source>
</evidence>
<reference evidence="3" key="1">
    <citation type="submission" date="2022-11" db="UniProtKB">
        <authorList>
            <consortium name="WormBaseParasite"/>
        </authorList>
    </citation>
    <scope>IDENTIFICATION</scope>
</reference>
<evidence type="ECO:0000313" key="2">
    <source>
        <dbReference type="Proteomes" id="UP000887540"/>
    </source>
</evidence>
<protein>
    <submittedName>
        <fullName evidence="3">Uncharacterized protein</fullName>
    </submittedName>
</protein>
<feature type="region of interest" description="Disordered" evidence="1">
    <location>
        <begin position="1"/>
        <end position="62"/>
    </location>
</feature>
<keyword evidence="2" id="KW-1185">Reference proteome</keyword>
<dbReference type="Proteomes" id="UP000887540">
    <property type="component" value="Unplaced"/>
</dbReference>
<proteinExistence type="predicted"/>